<feature type="transmembrane region" description="Helical" evidence="1">
    <location>
        <begin position="271"/>
        <end position="293"/>
    </location>
</feature>
<proteinExistence type="predicted"/>
<dbReference type="OrthoDB" id="327433at2759"/>
<evidence type="ECO:0000313" key="3">
    <source>
        <dbReference type="Proteomes" id="UP000785679"/>
    </source>
</evidence>
<reference evidence="2" key="1">
    <citation type="submission" date="2019-06" db="EMBL/GenBank/DDBJ databases">
        <authorList>
            <person name="Zheng W."/>
        </authorList>
    </citation>
    <scope>NUCLEOTIDE SEQUENCE</scope>
    <source>
        <strain evidence="2">QDHG01</strain>
    </source>
</reference>
<comment type="caution">
    <text evidence="2">The sequence shown here is derived from an EMBL/GenBank/DDBJ whole genome shotgun (WGS) entry which is preliminary data.</text>
</comment>
<keyword evidence="1" id="KW-0472">Membrane</keyword>
<keyword evidence="1" id="KW-1133">Transmembrane helix</keyword>
<protein>
    <recommendedName>
        <fullName evidence="4">TRP C-terminal domain-containing protein</fullName>
    </recommendedName>
</protein>
<gene>
    <name evidence="2" type="ORF">FGO68_gene1328</name>
</gene>
<dbReference type="EMBL" id="RRYP01000542">
    <property type="protein sequence ID" value="TNV87261.1"/>
    <property type="molecule type" value="Genomic_DNA"/>
</dbReference>
<evidence type="ECO:0008006" key="4">
    <source>
        <dbReference type="Google" id="ProtNLM"/>
    </source>
</evidence>
<feature type="transmembrane region" description="Helical" evidence="1">
    <location>
        <begin position="214"/>
        <end position="236"/>
    </location>
</feature>
<sequence length="405" mass="46095">MNLIWALINDLSFLVSLALISIPIPGIASSIQSLLSTLFYLDLLMTDQWLPIEKSVTEGELEEDSALNLLFESQGFQSRIVLLNLGSSLVFLVIQVMLLLYTFLMKVLSSVSLIAKKQFIFLEGRLLWGGTIRFIIQQFQPFIFSSFINITSTSLSDLQTQSLGLRFNFYLSAIIFAGTLFSIIVFYSIIISGKAEQSKYSTLIDGLKSDRRGFAQYWTIWTLVKWSLMCFVLILLKDCPALQVQLLTLLSIFSTMLQFKVQPMDCALENAICLFNELMATFYLYVLISLAIAGEDTSLRENLGLSLISILLFALFVNVMKVIIQIIIDIVKKIIKKWCSNTRVVWLRRQQVSKDVYRVPRLRLESNVEGLVREGQINKTDLNSNDMPQQSRRIVAQDVTLQELI</sequence>
<feature type="transmembrane region" description="Helical" evidence="1">
    <location>
        <begin position="80"/>
        <end position="105"/>
    </location>
</feature>
<evidence type="ECO:0000313" key="2">
    <source>
        <dbReference type="EMBL" id="TNV87261.1"/>
    </source>
</evidence>
<keyword evidence="1" id="KW-0812">Transmembrane</keyword>
<dbReference type="AlphaFoldDB" id="A0A8J8TAC2"/>
<name>A0A8J8TAC2_HALGN</name>
<accession>A0A8J8TAC2</accession>
<evidence type="ECO:0000256" key="1">
    <source>
        <dbReference type="SAM" id="Phobius"/>
    </source>
</evidence>
<feature type="transmembrane region" description="Helical" evidence="1">
    <location>
        <begin position="305"/>
        <end position="328"/>
    </location>
</feature>
<organism evidence="2 3">
    <name type="scientific">Halteria grandinella</name>
    <dbReference type="NCBI Taxonomy" id="5974"/>
    <lineage>
        <taxon>Eukaryota</taxon>
        <taxon>Sar</taxon>
        <taxon>Alveolata</taxon>
        <taxon>Ciliophora</taxon>
        <taxon>Intramacronucleata</taxon>
        <taxon>Spirotrichea</taxon>
        <taxon>Stichotrichia</taxon>
        <taxon>Sporadotrichida</taxon>
        <taxon>Halteriidae</taxon>
        <taxon>Halteria</taxon>
    </lineage>
</organism>
<dbReference type="Proteomes" id="UP000785679">
    <property type="component" value="Unassembled WGS sequence"/>
</dbReference>
<keyword evidence="3" id="KW-1185">Reference proteome</keyword>
<feature type="transmembrane region" description="Helical" evidence="1">
    <location>
        <begin position="170"/>
        <end position="193"/>
    </location>
</feature>